<keyword evidence="2" id="KW-1185">Reference proteome</keyword>
<dbReference type="AlphaFoldDB" id="A0A4V1IQ10"/>
<evidence type="ECO:0000313" key="1">
    <source>
        <dbReference type="EMBL" id="RKO84927.1"/>
    </source>
</evidence>
<evidence type="ECO:0000313" key="2">
    <source>
        <dbReference type="Proteomes" id="UP000269721"/>
    </source>
</evidence>
<sequence>MSETYGLAPVKNHGLRVRVDTFVAYHIHVILPTIFFCQALRWEIAQLQKAHAPGSTPQPLLTWGPPEAAAHRLLEQDPSCFCIQSWNPVTLTLIVPVPSATESSRQYARTALPSLKFTSRVARYCTHLGAAHLSLQSPALSLMSLTSLLAYPGPSALACFGKSSQPLAEIEATENAELGVPLLEPRQEPFGCKPLAGSAEPNPDHEALGGLAGPNGVHGDWLEDTPKWWGWQEAGVDGVPADEPVEVPPAPEASANDSKDWLVDNNLRFLKSVGISEQTDILKLTAFGAAMVKEKEGLGKWMEGRKRHALWEVNTDGPVNVLRSEVKKKNQRRQEL</sequence>
<proteinExistence type="predicted"/>
<name>A0A4V1IQ10_9FUNG</name>
<gene>
    <name evidence="1" type="ORF">BDK51DRAFT_29813</name>
</gene>
<organism evidence="1 2">
    <name type="scientific">Blyttiomyces helicus</name>
    <dbReference type="NCBI Taxonomy" id="388810"/>
    <lineage>
        <taxon>Eukaryota</taxon>
        <taxon>Fungi</taxon>
        <taxon>Fungi incertae sedis</taxon>
        <taxon>Chytridiomycota</taxon>
        <taxon>Chytridiomycota incertae sedis</taxon>
        <taxon>Chytridiomycetes</taxon>
        <taxon>Chytridiomycetes incertae sedis</taxon>
        <taxon>Blyttiomyces</taxon>
    </lineage>
</organism>
<dbReference type="EMBL" id="KZ999590">
    <property type="protein sequence ID" value="RKO84927.1"/>
    <property type="molecule type" value="Genomic_DNA"/>
</dbReference>
<dbReference type="Proteomes" id="UP000269721">
    <property type="component" value="Unassembled WGS sequence"/>
</dbReference>
<protein>
    <submittedName>
        <fullName evidence="1">Uncharacterized protein</fullName>
    </submittedName>
</protein>
<reference evidence="2" key="1">
    <citation type="journal article" date="2018" name="Nat. Microbiol.">
        <title>Leveraging single-cell genomics to expand the fungal tree of life.</title>
        <authorList>
            <person name="Ahrendt S.R."/>
            <person name="Quandt C.A."/>
            <person name="Ciobanu D."/>
            <person name="Clum A."/>
            <person name="Salamov A."/>
            <person name="Andreopoulos B."/>
            <person name="Cheng J.F."/>
            <person name="Woyke T."/>
            <person name="Pelin A."/>
            <person name="Henrissat B."/>
            <person name="Reynolds N.K."/>
            <person name="Benny G.L."/>
            <person name="Smith M.E."/>
            <person name="James T.Y."/>
            <person name="Grigoriev I.V."/>
        </authorList>
    </citation>
    <scope>NUCLEOTIDE SEQUENCE [LARGE SCALE GENOMIC DNA]</scope>
</reference>
<accession>A0A4V1IQ10</accession>